<name>G4QIW2_GLANF</name>
<evidence type="ECO:0000259" key="1">
    <source>
        <dbReference type="Pfam" id="PF00857"/>
    </source>
</evidence>
<dbReference type="STRING" id="1085623.GNIT_0147"/>
<dbReference type="OrthoDB" id="9796958at2"/>
<protein>
    <submittedName>
        <fullName evidence="2">Isochorismatase hydrolase</fullName>
    </submittedName>
</protein>
<evidence type="ECO:0000313" key="2">
    <source>
        <dbReference type="EMBL" id="AEP28301.1"/>
    </source>
</evidence>
<dbReference type="GO" id="GO:0016787">
    <property type="term" value="F:hydrolase activity"/>
    <property type="evidence" value="ECO:0007669"/>
    <property type="project" value="UniProtKB-KW"/>
</dbReference>
<dbReference type="SUPFAM" id="SSF52499">
    <property type="entry name" value="Isochorismatase-like hydrolases"/>
    <property type="match status" value="1"/>
</dbReference>
<dbReference type="RefSeq" id="WP_014107180.1">
    <property type="nucleotide sequence ID" value="NC_016041.1"/>
</dbReference>
<dbReference type="HOGENOM" id="CLU_066901_0_1_6"/>
<feature type="domain" description="Isochorismatase-like" evidence="1">
    <location>
        <begin position="8"/>
        <end position="156"/>
    </location>
</feature>
<proteinExistence type="predicted"/>
<dbReference type="InterPro" id="IPR036380">
    <property type="entry name" value="Isochorismatase-like_sf"/>
</dbReference>
<dbReference type="InterPro" id="IPR050993">
    <property type="entry name" value="Isochorismatase_domain"/>
</dbReference>
<dbReference type="EMBL" id="CP003060">
    <property type="protein sequence ID" value="AEP28301.1"/>
    <property type="molecule type" value="Genomic_DNA"/>
</dbReference>
<dbReference type="eggNOG" id="COG1335">
    <property type="taxonomic scope" value="Bacteria"/>
</dbReference>
<keyword evidence="3" id="KW-1185">Reference proteome</keyword>
<keyword evidence="2" id="KW-0378">Hydrolase</keyword>
<dbReference type="Gene3D" id="3.40.50.850">
    <property type="entry name" value="Isochorismatase-like"/>
    <property type="match status" value="1"/>
</dbReference>
<dbReference type="InterPro" id="IPR000868">
    <property type="entry name" value="Isochorismatase-like_dom"/>
</dbReference>
<dbReference type="Proteomes" id="UP000009282">
    <property type="component" value="Chromosome"/>
</dbReference>
<gene>
    <name evidence="2" type="ordered locus">GNIT_0147</name>
</gene>
<dbReference type="PANTHER" id="PTHR14119:SF3">
    <property type="entry name" value="ISOCHORISMATASE DOMAIN-CONTAINING PROTEIN 2"/>
    <property type="match status" value="1"/>
</dbReference>
<sequence length="179" mass="19997">MLERNNTGLIVVDIQGKLSHLVHNSEVMFRNVAKLIKGSSLLELPVIVLEQNPEKLGKTAEEIQPLLTDYPCIKKYAFNGCADPHFVDQVNKADVQYWLICGIEAHVCVYQTAMGLKGMGKSIELVVDCIGSREDSNKQVAISKLQKHDVGITTAEMCLFELMKDCSDPKFKSFLDIVR</sequence>
<dbReference type="Pfam" id="PF00857">
    <property type="entry name" value="Isochorismatase"/>
    <property type="match status" value="1"/>
</dbReference>
<organism evidence="2 3">
    <name type="scientific">Glaciecola nitratireducens (strain JCM 12485 / KCTC 12276 / FR1064)</name>
    <dbReference type="NCBI Taxonomy" id="1085623"/>
    <lineage>
        <taxon>Bacteria</taxon>
        <taxon>Pseudomonadati</taxon>
        <taxon>Pseudomonadota</taxon>
        <taxon>Gammaproteobacteria</taxon>
        <taxon>Alteromonadales</taxon>
        <taxon>Alteromonadaceae</taxon>
        <taxon>Brumicola</taxon>
    </lineage>
</organism>
<dbReference type="AlphaFoldDB" id="G4QIW2"/>
<dbReference type="KEGG" id="gni:GNIT_0147"/>
<evidence type="ECO:0000313" key="3">
    <source>
        <dbReference type="Proteomes" id="UP000009282"/>
    </source>
</evidence>
<dbReference type="PANTHER" id="PTHR14119">
    <property type="entry name" value="HYDROLASE"/>
    <property type="match status" value="1"/>
</dbReference>
<reference evidence="2 3" key="1">
    <citation type="journal article" date="2011" name="J. Bacteriol.">
        <title>Complete genome sequence of seawater bacterium Glaciecola nitratireducens FR1064T.</title>
        <authorList>
            <person name="Bian F."/>
            <person name="Qin Q.L."/>
            <person name="Xie B.B."/>
            <person name="Shu Y.L."/>
            <person name="Zhang X.Y."/>
            <person name="Yu Y."/>
            <person name="Chen B."/>
            <person name="Chen X.L."/>
            <person name="Zhou B.C."/>
            <person name="Zhang Y.Z."/>
        </authorList>
    </citation>
    <scope>NUCLEOTIDE SEQUENCE [LARGE SCALE GENOMIC DNA]</scope>
    <source>
        <strain evidence="3">JCM 12485 / KCTC 12276 / FR1064</strain>
    </source>
</reference>
<accession>G4QIW2</accession>